<keyword evidence="1" id="KW-0812">Transmembrane</keyword>
<gene>
    <name evidence="2" type="ORF">P0Y53_11405</name>
</gene>
<feature type="transmembrane region" description="Helical" evidence="1">
    <location>
        <begin position="145"/>
        <end position="162"/>
    </location>
</feature>
<sequence>MHPANCLNCYQPLATGQSYCAHCGQKAAIHRITLAHFFHEGFHAFTHADKGIFHLLKQLALQPGTVAREYMAGQRKKYFNPFTFFLLVMAVFVLSNSIFTKTGPILEPDPAILARIPSEAGRQQYIATIGRAATASGFMSKHGNLVAMIALPFISGITWLFFRRKGYNYAEHLTANMLFIAFNNLFFGLLIFPLQSLLRGTPGYFYIVLAGLLLHALYLMWGMNGFLLLRTTGLRLRSFGVSLLAIGGWALFSLLMVSLYISQSWYFYRYFLRMFGH</sequence>
<evidence type="ECO:0000256" key="1">
    <source>
        <dbReference type="SAM" id="Phobius"/>
    </source>
</evidence>
<feature type="transmembrane region" description="Helical" evidence="1">
    <location>
        <begin position="241"/>
        <end position="261"/>
    </location>
</feature>
<proteinExistence type="predicted"/>
<protein>
    <submittedName>
        <fullName evidence="2">DUF3667 domain-containing protein</fullName>
    </submittedName>
</protein>
<evidence type="ECO:0000313" key="2">
    <source>
        <dbReference type="EMBL" id="WEK38104.1"/>
    </source>
</evidence>
<organism evidence="2 3">
    <name type="scientific">Candidatus Pseudobacter hemicellulosilyticus</name>
    <dbReference type="NCBI Taxonomy" id="3121375"/>
    <lineage>
        <taxon>Bacteria</taxon>
        <taxon>Pseudomonadati</taxon>
        <taxon>Bacteroidota</taxon>
        <taxon>Chitinophagia</taxon>
        <taxon>Chitinophagales</taxon>
        <taxon>Chitinophagaceae</taxon>
        <taxon>Pseudobacter</taxon>
    </lineage>
</organism>
<name>A0AAJ6BJP6_9BACT</name>
<feature type="transmembrane region" description="Helical" evidence="1">
    <location>
        <begin position="174"/>
        <end position="192"/>
    </location>
</feature>
<feature type="transmembrane region" description="Helical" evidence="1">
    <location>
        <begin position="78"/>
        <end position="99"/>
    </location>
</feature>
<dbReference type="EMBL" id="CP119311">
    <property type="protein sequence ID" value="WEK38104.1"/>
    <property type="molecule type" value="Genomic_DNA"/>
</dbReference>
<reference evidence="2" key="1">
    <citation type="submission" date="2023-03" db="EMBL/GenBank/DDBJ databases">
        <title>Andean soil-derived lignocellulolytic bacterial consortium as a source of novel taxa and putative plastic-active enzymes.</title>
        <authorList>
            <person name="Diaz-Garcia L."/>
            <person name="Chuvochina M."/>
            <person name="Feuerriegel G."/>
            <person name="Bunk B."/>
            <person name="Sproer C."/>
            <person name="Streit W.R."/>
            <person name="Rodriguez L.M."/>
            <person name="Overmann J."/>
            <person name="Jimenez D.J."/>
        </authorList>
    </citation>
    <scope>NUCLEOTIDE SEQUENCE</scope>
    <source>
        <strain evidence="2">MAG 7</strain>
    </source>
</reference>
<dbReference type="Pfam" id="PF12412">
    <property type="entry name" value="DUF3667"/>
    <property type="match status" value="1"/>
</dbReference>
<dbReference type="Proteomes" id="UP001220610">
    <property type="component" value="Chromosome"/>
</dbReference>
<accession>A0AAJ6BJP6</accession>
<keyword evidence="1" id="KW-0472">Membrane</keyword>
<feature type="transmembrane region" description="Helical" evidence="1">
    <location>
        <begin position="204"/>
        <end position="229"/>
    </location>
</feature>
<evidence type="ECO:0000313" key="3">
    <source>
        <dbReference type="Proteomes" id="UP001220610"/>
    </source>
</evidence>
<dbReference type="AlphaFoldDB" id="A0AAJ6BJP6"/>
<dbReference type="InterPro" id="IPR022134">
    <property type="entry name" value="DUF3667"/>
</dbReference>
<keyword evidence="1" id="KW-1133">Transmembrane helix</keyword>